<feature type="region of interest" description="Disordered" evidence="1">
    <location>
        <begin position="97"/>
        <end position="125"/>
    </location>
</feature>
<name>A0AAV7T6N7_PLEWA</name>
<feature type="compositionally biased region" description="Basic and acidic residues" evidence="1">
    <location>
        <begin position="103"/>
        <end position="115"/>
    </location>
</feature>
<sequence length="212" mass="23175">MVMVFRCHVDEVYWGNPQIKLDCVQTFLGRLEFPLVDALVAADIDLALDELSAVLRMLPKSKAHGGHGFSVEFYQEFSPTLTQGLLDVFLKARDRGGAANPHEGGRHLHAAETGRGHSRPNSVKAAHYDPHRHQASAPHLGNTISCAIRLRSGEPASDATCGLRPPLQLHGPLKHFVSFTDEAQPYCGLPQHHASGTTYLVLCQHPDPSRLG</sequence>
<reference evidence="2" key="1">
    <citation type="journal article" date="2022" name="bioRxiv">
        <title>Sequencing and chromosome-scale assembly of the giantPleurodeles waltlgenome.</title>
        <authorList>
            <person name="Brown T."/>
            <person name="Elewa A."/>
            <person name="Iarovenko S."/>
            <person name="Subramanian E."/>
            <person name="Araus A.J."/>
            <person name="Petzold A."/>
            <person name="Susuki M."/>
            <person name="Suzuki K.-i.T."/>
            <person name="Hayashi T."/>
            <person name="Toyoda A."/>
            <person name="Oliveira C."/>
            <person name="Osipova E."/>
            <person name="Leigh N.D."/>
            <person name="Simon A."/>
            <person name="Yun M.H."/>
        </authorList>
    </citation>
    <scope>NUCLEOTIDE SEQUENCE</scope>
    <source>
        <strain evidence="2">20211129_DDA</strain>
        <tissue evidence="2">Liver</tissue>
    </source>
</reference>
<gene>
    <name evidence="2" type="ORF">NDU88_004070</name>
</gene>
<dbReference type="EMBL" id="JANPWB010000007">
    <property type="protein sequence ID" value="KAJ1172222.1"/>
    <property type="molecule type" value="Genomic_DNA"/>
</dbReference>
<accession>A0AAV7T6N7</accession>
<evidence type="ECO:0000313" key="2">
    <source>
        <dbReference type="EMBL" id="KAJ1172222.1"/>
    </source>
</evidence>
<proteinExistence type="predicted"/>
<evidence type="ECO:0000313" key="3">
    <source>
        <dbReference type="Proteomes" id="UP001066276"/>
    </source>
</evidence>
<keyword evidence="3" id="KW-1185">Reference proteome</keyword>
<dbReference type="Proteomes" id="UP001066276">
    <property type="component" value="Chromosome 4_1"/>
</dbReference>
<dbReference type="AlphaFoldDB" id="A0AAV7T6N7"/>
<protein>
    <submittedName>
        <fullName evidence="2">Uncharacterized protein</fullName>
    </submittedName>
</protein>
<organism evidence="2 3">
    <name type="scientific">Pleurodeles waltl</name>
    <name type="common">Iberian ribbed newt</name>
    <dbReference type="NCBI Taxonomy" id="8319"/>
    <lineage>
        <taxon>Eukaryota</taxon>
        <taxon>Metazoa</taxon>
        <taxon>Chordata</taxon>
        <taxon>Craniata</taxon>
        <taxon>Vertebrata</taxon>
        <taxon>Euteleostomi</taxon>
        <taxon>Amphibia</taxon>
        <taxon>Batrachia</taxon>
        <taxon>Caudata</taxon>
        <taxon>Salamandroidea</taxon>
        <taxon>Salamandridae</taxon>
        <taxon>Pleurodelinae</taxon>
        <taxon>Pleurodeles</taxon>
    </lineage>
</organism>
<evidence type="ECO:0000256" key="1">
    <source>
        <dbReference type="SAM" id="MobiDB-lite"/>
    </source>
</evidence>
<comment type="caution">
    <text evidence="2">The sequence shown here is derived from an EMBL/GenBank/DDBJ whole genome shotgun (WGS) entry which is preliminary data.</text>
</comment>